<dbReference type="STRING" id="488533.SAMN04487960_102178"/>
<dbReference type="GO" id="GO:0005886">
    <property type="term" value="C:plasma membrane"/>
    <property type="evidence" value="ECO:0007669"/>
    <property type="project" value="UniProtKB-SubCell"/>
</dbReference>
<proteinExistence type="predicted"/>
<gene>
    <name evidence="7" type="ORF">SAMN04487960_102178</name>
</gene>
<dbReference type="PANTHER" id="PTHR33931:SF2">
    <property type="entry name" value="HOLIN-LIKE PROTEIN CIDA"/>
    <property type="match status" value="1"/>
</dbReference>
<dbReference type="OrthoDB" id="6370997at2"/>
<keyword evidence="7" id="KW-0378">Hydrolase</keyword>
<keyword evidence="4 6" id="KW-1133">Transmembrane helix</keyword>
<organism evidence="7 8">
    <name type="scientific">Marinobacter mobilis</name>
    <dbReference type="NCBI Taxonomy" id="488533"/>
    <lineage>
        <taxon>Bacteria</taxon>
        <taxon>Pseudomonadati</taxon>
        <taxon>Pseudomonadota</taxon>
        <taxon>Gammaproteobacteria</taxon>
        <taxon>Pseudomonadales</taxon>
        <taxon>Marinobacteraceae</taxon>
        <taxon>Marinobacter</taxon>
    </lineage>
</organism>
<keyword evidence="2" id="KW-1003">Cell membrane</keyword>
<keyword evidence="3 6" id="KW-0812">Transmembrane</keyword>
<evidence type="ECO:0000256" key="2">
    <source>
        <dbReference type="ARBA" id="ARBA00022475"/>
    </source>
</evidence>
<dbReference type="EMBL" id="FNNE01000002">
    <property type="protein sequence ID" value="SDW32953.1"/>
    <property type="molecule type" value="Genomic_DNA"/>
</dbReference>
<dbReference type="InterPro" id="IPR005538">
    <property type="entry name" value="LrgA/CidA"/>
</dbReference>
<comment type="subcellular location">
    <subcellularLocation>
        <location evidence="1">Cell membrane</location>
        <topology evidence="1">Multi-pass membrane protein</topology>
    </subcellularLocation>
</comment>
<feature type="transmembrane region" description="Helical" evidence="6">
    <location>
        <begin position="31"/>
        <end position="48"/>
    </location>
</feature>
<evidence type="ECO:0000313" key="8">
    <source>
        <dbReference type="Proteomes" id="UP000199675"/>
    </source>
</evidence>
<dbReference type="GO" id="GO:0016787">
    <property type="term" value="F:hydrolase activity"/>
    <property type="evidence" value="ECO:0007669"/>
    <property type="project" value="UniProtKB-KW"/>
</dbReference>
<evidence type="ECO:0000256" key="1">
    <source>
        <dbReference type="ARBA" id="ARBA00004651"/>
    </source>
</evidence>
<dbReference type="PANTHER" id="PTHR33931">
    <property type="entry name" value="HOLIN-LIKE PROTEIN CIDA-RELATED"/>
    <property type="match status" value="1"/>
</dbReference>
<evidence type="ECO:0000313" key="7">
    <source>
        <dbReference type="EMBL" id="SDW32953.1"/>
    </source>
</evidence>
<dbReference type="RefSeq" id="WP_091811541.1">
    <property type="nucleotide sequence ID" value="NZ_FNNE01000002.1"/>
</dbReference>
<sequence>MPLLRGFLTLLLFLMLGEALRLLFQWPVSGGIIGMLLLSLWAMLSGGVRDDVALASQKLIAILIVLLMPGVVGVFFLGNRFDGQWPAIALALVGGTFLSVLSTLALLRLQLPDSSKARSHD</sequence>
<dbReference type="Proteomes" id="UP000199675">
    <property type="component" value="Unassembled WGS sequence"/>
</dbReference>
<dbReference type="AlphaFoldDB" id="A0A1H2SMQ8"/>
<dbReference type="Pfam" id="PF03788">
    <property type="entry name" value="LrgA"/>
    <property type="match status" value="1"/>
</dbReference>
<accession>A0A1H2SMQ8</accession>
<evidence type="ECO:0000256" key="4">
    <source>
        <dbReference type="ARBA" id="ARBA00022989"/>
    </source>
</evidence>
<keyword evidence="5 6" id="KW-0472">Membrane</keyword>
<reference evidence="7 8" key="1">
    <citation type="submission" date="2016-10" db="EMBL/GenBank/DDBJ databases">
        <authorList>
            <person name="de Groot N.N."/>
        </authorList>
    </citation>
    <scope>NUCLEOTIDE SEQUENCE [LARGE SCALE GENOMIC DNA]</scope>
    <source>
        <strain evidence="7 8">CGMCC 1.7059</strain>
    </source>
</reference>
<evidence type="ECO:0000256" key="5">
    <source>
        <dbReference type="ARBA" id="ARBA00023136"/>
    </source>
</evidence>
<feature type="transmembrane region" description="Helical" evidence="6">
    <location>
        <begin position="84"/>
        <end position="107"/>
    </location>
</feature>
<protein>
    <submittedName>
        <fullName evidence="7">Putative effector of murein hydrolase LrgA, UPF0299 family</fullName>
    </submittedName>
</protein>
<keyword evidence="8" id="KW-1185">Reference proteome</keyword>
<evidence type="ECO:0000256" key="6">
    <source>
        <dbReference type="SAM" id="Phobius"/>
    </source>
</evidence>
<name>A0A1H2SMQ8_9GAMM</name>
<feature type="transmembrane region" description="Helical" evidence="6">
    <location>
        <begin position="60"/>
        <end position="78"/>
    </location>
</feature>
<evidence type="ECO:0000256" key="3">
    <source>
        <dbReference type="ARBA" id="ARBA00022692"/>
    </source>
</evidence>